<evidence type="ECO:0000256" key="1">
    <source>
        <dbReference type="SAM" id="MobiDB-lite"/>
    </source>
</evidence>
<evidence type="ECO:0000313" key="2">
    <source>
        <dbReference type="EMBL" id="PRQ40230.1"/>
    </source>
</evidence>
<evidence type="ECO:0000313" key="3">
    <source>
        <dbReference type="Proteomes" id="UP000238479"/>
    </source>
</evidence>
<reference evidence="2 3" key="1">
    <citation type="journal article" date="2018" name="Nat. Genet.">
        <title>The Rosa genome provides new insights in the design of modern roses.</title>
        <authorList>
            <person name="Bendahmane M."/>
        </authorList>
    </citation>
    <scope>NUCLEOTIDE SEQUENCE [LARGE SCALE GENOMIC DNA]</scope>
    <source>
        <strain evidence="3">cv. Old Blush</strain>
    </source>
</reference>
<gene>
    <name evidence="2" type="ORF">RchiOBHm_Chr4g0433831</name>
</gene>
<feature type="region of interest" description="Disordered" evidence="1">
    <location>
        <begin position="1"/>
        <end position="24"/>
    </location>
</feature>
<dbReference type="EMBL" id="PDCK01000042">
    <property type="protein sequence ID" value="PRQ40230.1"/>
    <property type="molecule type" value="Genomic_DNA"/>
</dbReference>
<protein>
    <submittedName>
        <fullName evidence="2">Uncharacterized protein</fullName>
    </submittedName>
</protein>
<sequence>MNHNLSEIQDMEEASTEIEAPNSNPNQILNDLLDEIWIQILSLILTLEAI</sequence>
<name>A0A2P6R1B7_ROSCH</name>
<dbReference type="Gramene" id="PRQ40230">
    <property type="protein sequence ID" value="PRQ40230"/>
    <property type="gene ID" value="RchiOBHm_Chr4g0433831"/>
</dbReference>
<organism evidence="2 3">
    <name type="scientific">Rosa chinensis</name>
    <name type="common">China rose</name>
    <dbReference type="NCBI Taxonomy" id="74649"/>
    <lineage>
        <taxon>Eukaryota</taxon>
        <taxon>Viridiplantae</taxon>
        <taxon>Streptophyta</taxon>
        <taxon>Embryophyta</taxon>
        <taxon>Tracheophyta</taxon>
        <taxon>Spermatophyta</taxon>
        <taxon>Magnoliopsida</taxon>
        <taxon>eudicotyledons</taxon>
        <taxon>Gunneridae</taxon>
        <taxon>Pentapetalae</taxon>
        <taxon>rosids</taxon>
        <taxon>fabids</taxon>
        <taxon>Rosales</taxon>
        <taxon>Rosaceae</taxon>
        <taxon>Rosoideae</taxon>
        <taxon>Rosoideae incertae sedis</taxon>
        <taxon>Rosa</taxon>
    </lineage>
</organism>
<dbReference type="AlphaFoldDB" id="A0A2P6R1B7"/>
<accession>A0A2P6R1B7</accession>
<proteinExistence type="predicted"/>
<comment type="caution">
    <text evidence="2">The sequence shown here is derived from an EMBL/GenBank/DDBJ whole genome shotgun (WGS) entry which is preliminary data.</text>
</comment>
<keyword evidence="3" id="KW-1185">Reference proteome</keyword>
<dbReference type="Proteomes" id="UP000238479">
    <property type="component" value="Chromosome 4"/>
</dbReference>